<dbReference type="InterPro" id="IPR029058">
    <property type="entry name" value="AB_hydrolase_fold"/>
</dbReference>
<evidence type="ECO:0000313" key="5">
    <source>
        <dbReference type="EMBL" id="MDA0564487.1"/>
    </source>
</evidence>
<dbReference type="Proteomes" id="UP001140076">
    <property type="component" value="Unassembled WGS sequence"/>
</dbReference>
<feature type="region of interest" description="Disordered" evidence="2">
    <location>
        <begin position="175"/>
        <end position="206"/>
    </location>
</feature>
<dbReference type="AlphaFoldDB" id="A0A9X3NIU1"/>
<gene>
    <name evidence="5" type="ORF">LG943_09130</name>
</gene>
<accession>A0A9X3NIU1</accession>
<dbReference type="PANTHER" id="PTHR48081">
    <property type="entry name" value="AB HYDROLASE SUPERFAMILY PROTEIN C4A8.06C"/>
    <property type="match status" value="1"/>
</dbReference>
<dbReference type="InterPro" id="IPR049492">
    <property type="entry name" value="BD-FAE-like_dom"/>
</dbReference>
<feature type="domain" description="Peptidase S9 prolyl oligopeptidase catalytic" evidence="3">
    <location>
        <begin position="216"/>
        <end position="274"/>
    </location>
</feature>
<dbReference type="PANTHER" id="PTHR48081:SF33">
    <property type="entry name" value="KYNURENINE FORMAMIDASE"/>
    <property type="match status" value="1"/>
</dbReference>
<dbReference type="SUPFAM" id="SSF53474">
    <property type="entry name" value="alpha/beta-Hydrolases"/>
    <property type="match status" value="1"/>
</dbReference>
<dbReference type="EMBL" id="JAJAQC010000012">
    <property type="protein sequence ID" value="MDA0564487.1"/>
    <property type="molecule type" value="Genomic_DNA"/>
</dbReference>
<organism evidence="5 6">
    <name type="scientific">Streptomonospora mangrovi</name>
    <dbReference type="NCBI Taxonomy" id="2883123"/>
    <lineage>
        <taxon>Bacteria</taxon>
        <taxon>Bacillati</taxon>
        <taxon>Actinomycetota</taxon>
        <taxon>Actinomycetes</taxon>
        <taxon>Streptosporangiales</taxon>
        <taxon>Nocardiopsidaceae</taxon>
        <taxon>Streptomonospora</taxon>
    </lineage>
</organism>
<evidence type="ECO:0000259" key="3">
    <source>
        <dbReference type="Pfam" id="PF00326"/>
    </source>
</evidence>
<dbReference type="InterPro" id="IPR050300">
    <property type="entry name" value="GDXG_lipolytic_enzyme"/>
</dbReference>
<evidence type="ECO:0000256" key="2">
    <source>
        <dbReference type="SAM" id="MobiDB-lite"/>
    </source>
</evidence>
<proteinExistence type="predicted"/>
<dbReference type="Pfam" id="PF20434">
    <property type="entry name" value="BD-FAE"/>
    <property type="match status" value="1"/>
</dbReference>
<evidence type="ECO:0000259" key="4">
    <source>
        <dbReference type="Pfam" id="PF20434"/>
    </source>
</evidence>
<comment type="caution">
    <text evidence="5">The sequence shown here is derived from an EMBL/GenBank/DDBJ whole genome shotgun (WGS) entry which is preliminary data.</text>
</comment>
<dbReference type="InterPro" id="IPR001375">
    <property type="entry name" value="Peptidase_S9_cat"/>
</dbReference>
<name>A0A9X3NIU1_9ACTN</name>
<dbReference type="GO" id="GO:0008236">
    <property type="term" value="F:serine-type peptidase activity"/>
    <property type="evidence" value="ECO:0007669"/>
    <property type="project" value="InterPro"/>
</dbReference>
<keyword evidence="6" id="KW-1185">Reference proteome</keyword>
<evidence type="ECO:0000256" key="1">
    <source>
        <dbReference type="ARBA" id="ARBA00022801"/>
    </source>
</evidence>
<evidence type="ECO:0000313" key="6">
    <source>
        <dbReference type="Proteomes" id="UP001140076"/>
    </source>
</evidence>
<sequence length="294" mass="30062">MGGASTTRRHSRHVFDYGGHAGQVVHIHQPVADDDAPFPVAVLLHGGWWRAAHDARLMDPVAAHLADRGWLVWNVEYRRTGGDGGGWPQTLEDVRAALALLGARLADGAEPGDPATVVAVGHSAGGHLALMAAPGSPLTGVVGLAPVTDLRAAARLRLGEDAVADFLAADRRSGAADSGTQAAGAGGARPAAGGTGGAEQEAAAVEGAAAAAPADLDAASPLHRLPLGTPQLIVHGAADTRVPVEQSRAYVEAARAAGDAVDYVEPPDADHFAVIDPAHPAWKAVRTWLDRTRP</sequence>
<reference evidence="5" key="1">
    <citation type="submission" date="2021-10" db="EMBL/GenBank/DDBJ databases">
        <title>Streptomonospora sp. nov., isolated from mangrove soil.</title>
        <authorList>
            <person name="Chen X."/>
            <person name="Ge X."/>
            <person name="Liu W."/>
        </authorList>
    </citation>
    <scope>NUCLEOTIDE SEQUENCE</scope>
    <source>
        <strain evidence="5">S1-112</strain>
    </source>
</reference>
<keyword evidence="1 5" id="KW-0378">Hydrolase</keyword>
<feature type="domain" description="BD-FAE-like" evidence="4">
    <location>
        <begin position="33"/>
        <end position="133"/>
    </location>
</feature>
<dbReference type="Gene3D" id="3.40.50.1820">
    <property type="entry name" value="alpha/beta hydrolase"/>
    <property type="match status" value="1"/>
</dbReference>
<dbReference type="GO" id="GO:0006508">
    <property type="term" value="P:proteolysis"/>
    <property type="evidence" value="ECO:0007669"/>
    <property type="project" value="InterPro"/>
</dbReference>
<dbReference type="Pfam" id="PF00326">
    <property type="entry name" value="Peptidase_S9"/>
    <property type="match status" value="1"/>
</dbReference>
<protein>
    <submittedName>
        <fullName evidence="5">Alpha/beta hydrolase</fullName>
    </submittedName>
</protein>
<dbReference type="RefSeq" id="WP_270071775.1">
    <property type="nucleotide sequence ID" value="NZ_JAJAQC010000012.1"/>
</dbReference>